<keyword evidence="6" id="KW-0946">Virion</keyword>
<evidence type="ECO:0000256" key="7">
    <source>
        <dbReference type="ARBA" id="ARBA00022884"/>
    </source>
</evidence>
<dbReference type="InterPro" id="IPR023330">
    <property type="entry name" value="Rhabdovirus_ncapsid_N"/>
</dbReference>
<evidence type="ECO:0000256" key="8">
    <source>
        <dbReference type="ARBA" id="ARBA00023086"/>
    </source>
</evidence>
<name>R9ZTJ8_9RHAB</name>
<dbReference type="GO" id="GO:0019013">
    <property type="term" value="C:viral nucleocapsid"/>
    <property type="evidence" value="ECO:0007669"/>
    <property type="project" value="UniProtKB-KW"/>
</dbReference>
<keyword evidence="9" id="KW-1035">Host cytoplasm</keyword>
<evidence type="ECO:0000256" key="2">
    <source>
        <dbReference type="ARBA" id="ARBA00004328"/>
    </source>
</evidence>
<evidence type="ECO:0000256" key="10">
    <source>
        <dbReference type="ARBA" id="ARBA00023274"/>
    </source>
</evidence>
<sequence length="426" mass="47401">MASKSMYLIGSNESIVTQENRFGKNPIYPSEFFKKKEKPTVTIKTSVLSTEGLKAVVIEGLRNATLHSDVFLTWLYRSNFGAKLKLEEKWTSFGIKIGDEGEEISFRDLVTVKEEGVLDTSSLVGDADAAKACSDLGVAIVGLSTFRLSGKQENQANHRKKLAERIEALSENELKGKLSVIPNRGLSTLWMMDKNFLKTCAAVDMFFYRFPLSEDAKCRVSLMGCRYKDCSAFVAMGYMCRITGLSEADLLSWVWLERVGKQIVAILKSGEECEAEYSYFPYQSSFCLTPCSAYSVTQNPDLYLWIQLTGCLLLNKRSLNAIKSGDVNTYDVGKMATMLGFACSRSFSFKKIFSEKAGDTSKVSGDTEKSIGGSPTGKNGETWLRFFVNGGKVMPDEVKDWFKECQDKMPATRPDTVGDLLRSLVL</sequence>
<evidence type="ECO:0000256" key="6">
    <source>
        <dbReference type="ARBA" id="ARBA00022844"/>
    </source>
</evidence>
<dbReference type="KEGG" id="vg:21011919"/>
<keyword evidence="10" id="KW-0687">Ribonucleoprotein</keyword>
<dbReference type="SUPFAM" id="SSF140809">
    <property type="entry name" value="Rhabdovirus nucleoprotein-like"/>
    <property type="match status" value="1"/>
</dbReference>
<dbReference type="EMBL" id="KC585008">
    <property type="protein sequence ID" value="AGO44080.1"/>
    <property type="molecule type" value="Viral_cRNA"/>
</dbReference>
<evidence type="ECO:0000256" key="11">
    <source>
        <dbReference type="ARBA" id="ARBA00033344"/>
    </source>
</evidence>
<organism evidence="13 14">
    <name type="scientific">Niakha virus</name>
    <dbReference type="NCBI Taxonomy" id="1348439"/>
    <lineage>
        <taxon>Viruses</taxon>
        <taxon>Riboviria</taxon>
        <taxon>Orthornavirae</taxon>
        <taxon>Negarnaviricota</taxon>
        <taxon>Haploviricotina</taxon>
        <taxon>Monjiviricetes</taxon>
        <taxon>Mononegavirales</taxon>
        <taxon>Rhabdoviridae</taxon>
        <taxon>Alpharhabdovirinae</taxon>
        <taxon>Sripuvirus</taxon>
        <taxon>Sripuvirus niakha</taxon>
    </lineage>
</organism>
<keyword evidence="4" id="KW-1139">Helical capsid protein</keyword>
<evidence type="ECO:0000256" key="5">
    <source>
        <dbReference type="ARBA" id="ARBA00022561"/>
    </source>
</evidence>
<dbReference type="GeneID" id="21011919"/>
<dbReference type="Proteomes" id="UP000123475">
    <property type="component" value="Segment"/>
</dbReference>
<dbReference type="GO" id="GO:1990904">
    <property type="term" value="C:ribonucleoprotein complex"/>
    <property type="evidence" value="ECO:0007669"/>
    <property type="project" value="UniProtKB-KW"/>
</dbReference>
<keyword evidence="5" id="KW-0167">Capsid protein</keyword>
<keyword evidence="8" id="KW-0543">Viral nucleoprotein</keyword>
<dbReference type="Gene3D" id="1.10.3570.10">
    <property type="entry name" value="Rhabdovirus nucleocapsid protein like domain"/>
    <property type="match status" value="1"/>
</dbReference>
<dbReference type="Gene3D" id="1.10.3610.10">
    <property type="entry name" value="Nucleoprotein"/>
    <property type="match status" value="1"/>
</dbReference>
<dbReference type="Pfam" id="PF00945">
    <property type="entry name" value="Rhabdo_ncap"/>
    <property type="match status" value="1"/>
</dbReference>
<dbReference type="InterPro" id="IPR035961">
    <property type="entry name" value="Rhabdovirus_nucleoprotein-like"/>
</dbReference>
<dbReference type="InterPro" id="IPR000448">
    <property type="entry name" value="Rhabdo_ncapsid"/>
</dbReference>
<dbReference type="GO" id="GO:0003723">
    <property type="term" value="F:RNA binding"/>
    <property type="evidence" value="ECO:0007669"/>
    <property type="project" value="UniProtKB-KW"/>
</dbReference>
<proteinExistence type="predicted"/>
<accession>R9ZTJ8</accession>
<keyword evidence="7" id="KW-0694">RNA-binding</keyword>
<dbReference type="GO" id="GO:0019029">
    <property type="term" value="C:helical viral capsid"/>
    <property type="evidence" value="ECO:0007669"/>
    <property type="project" value="UniProtKB-KW"/>
</dbReference>
<evidence type="ECO:0000256" key="9">
    <source>
        <dbReference type="ARBA" id="ARBA00023200"/>
    </source>
</evidence>
<comment type="subcellular location">
    <subcellularLocation>
        <location evidence="1">Host cytoplasm</location>
    </subcellularLocation>
    <subcellularLocation>
        <location evidence="2">Virion</location>
    </subcellularLocation>
</comment>
<dbReference type="OrthoDB" id="22890at10239"/>
<evidence type="ECO:0000256" key="1">
    <source>
        <dbReference type="ARBA" id="ARBA00004192"/>
    </source>
</evidence>
<evidence type="ECO:0000256" key="4">
    <source>
        <dbReference type="ARBA" id="ARBA00022497"/>
    </source>
</evidence>
<dbReference type="RefSeq" id="YP_009094467.1">
    <property type="nucleotide sequence ID" value="NC_025405.1"/>
</dbReference>
<evidence type="ECO:0000313" key="14">
    <source>
        <dbReference type="Proteomes" id="UP000123475"/>
    </source>
</evidence>
<evidence type="ECO:0000259" key="12">
    <source>
        <dbReference type="Pfam" id="PF00945"/>
    </source>
</evidence>
<dbReference type="GO" id="GO:0030430">
    <property type="term" value="C:host cell cytoplasm"/>
    <property type="evidence" value="ECO:0007669"/>
    <property type="project" value="UniProtKB-SubCell"/>
</dbReference>
<protein>
    <recommendedName>
        <fullName evidence="3">Nucleoprotein</fullName>
    </recommendedName>
    <alternativeName>
        <fullName evidence="11">Nucleocapsid protein</fullName>
    </alternativeName>
</protein>
<feature type="domain" description="Rhabdovirus nucleocapsid" evidence="12">
    <location>
        <begin position="14"/>
        <end position="356"/>
    </location>
</feature>
<evidence type="ECO:0000256" key="3">
    <source>
        <dbReference type="ARBA" id="ARBA00014389"/>
    </source>
</evidence>
<dbReference type="InterPro" id="IPR023331">
    <property type="entry name" value="Rhabdovirus_ncapsid_C"/>
</dbReference>
<keyword evidence="14" id="KW-1185">Reference proteome</keyword>
<evidence type="ECO:0000313" key="13">
    <source>
        <dbReference type="EMBL" id="AGO44080.1"/>
    </source>
</evidence>
<reference evidence="13 14" key="1">
    <citation type="journal article" date="2013" name="Virology">
        <title>Niakha virus: A novel member of the family Rhabdoviridae isolated from phlebotomine sandflies in Senegal.</title>
        <authorList>
            <person name="Vasilakis N."/>
            <person name="Widen S."/>
            <person name="Mayer S.V."/>
            <person name="Seymour R."/>
            <person name="Wood T.G."/>
            <person name="Popov V."/>
            <person name="Guzman H."/>
            <person name="Travassos da Rosa A.P."/>
            <person name="Ghedin E."/>
            <person name="Holmes E.C."/>
            <person name="Walker P.J."/>
            <person name="Tesh R.B."/>
        </authorList>
    </citation>
    <scope>NUCLEOTIDE SEQUENCE [LARGE SCALE GENOMIC DNA]</scope>
    <source>
        <strain evidence="13">DakArD 88909</strain>
    </source>
</reference>